<organism evidence="9 10">
    <name type="scientific">Caerostris extrusa</name>
    <name type="common">Bark spider</name>
    <name type="synonym">Caerostris bankana</name>
    <dbReference type="NCBI Taxonomy" id="172846"/>
    <lineage>
        <taxon>Eukaryota</taxon>
        <taxon>Metazoa</taxon>
        <taxon>Ecdysozoa</taxon>
        <taxon>Arthropoda</taxon>
        <taxon>Chelicerata</taxon>
        <taxon>Arachnida</taxon>
        <taxon>Araneae</taxon>
        <taxon>Araneomorphae</taxon>
        <taxon>Entelegynae</taxon>
        <taxon>Araneoidea</taxon>
        <taxon>Araneidae</taxon>
        <taxon>Caerostris</taxon>
    </lineage>
</organism>
<dbReference type="PANTHER" id="PTHR24390">
    <property type="entry name" value="ZINC FINGER PROTEIN"/>
    <property type="match status" value="1"/>
</dbReference>
<evidence type="ECO:0000256" key="4">
    <source>
        <dbReference type="ARBA" id="ARBA00022771"/>
    </source>
</evidence>
<dbReference type="Gene3D" id="3.30.160.60">
    <property type="entry name" value="Classic Zinc Finger"/>
    <property type="match status" value="3"/>
</dbReference>
<dbReference type="EMBL" id="BPLR01003493">
    <property type="protein sequence ID" value="GIX85258.1"/>
    <property type="molecule type" value="Genomic_DNA"/>
</dbReference>
<proteinExistence type="predicted"/>
<name>A0AAV4NKN7_CAEEX</name>
<keyword evidence="3" id="KW-0677">Repeat</keyword>
<evidence type="ECO:0000256" key="7">
    <source>
        <dbReference type="PROSITE-ProRule" id="PRU00042"/>
    </source>
</evidence>
<feature type="domain" description="C2H2-type" evidence="8">
    <location>
        <begin position="52"/>
        <end position="79"/>
    </location>
</feature>
<comment type="subcellular location">
    <subcellularLocation>
        <location evidence="1">Nucleus</location>
    </subcellularLocation>
</comment>
<keyword evidence="4 7" id="KW-0863">Zinc-finger</keyword>
<comment type="caution">
    <text evidence="9">The sequence shown here is derived from an EMBL/GenBank/DDBJ whole genome shotgun (WGS) entry which is preliminary data.</text>
</comment>
<dbReference type="SUPFAM" id="SSF57667">
    <property type="entry name" value="beta-beta-alpha zinc fingers"/>
    <property type="match status" value="2"/>
</dbReference>
<evidence type="ECO:0000256" key="6">
    <source>
        <dbReference type="ARBA" id="ARBA00023242"/>
    </source>
</evidence>
<dbReference type="GO" id="GO:0000978">
    <property type="term" value="F:RNA polymerase II cis-regulatory region sequence-specific DNA binding"/>
    <property type="evidence" value="ECO:0007669"/>
    <property type="project" value="TreeGrafter"/>
</dbReference>
<dbReference type="FunFam" id="3.30.160.60:FF:000358">
    <property type="entry name" value="zinc finger protein 24"/>
    <property type="match status" value="1"/>
</dbReference>
<keyword evidence="5" id="KW-0862">Zinc</keyword>
<accession>A0AAV4NKN7</accession>
<sequence length="234" mass="26770">MVSRFRIDLSHCVVLQKKWLDSSTKYAMPSFSSQDALQRHQKEQPYQGLRMHRCPECSYSTGKTGNLRCHLLTHTGEMLHACDQCHKRFSLEEISAPTSSCTRARRGTSAPPAEGDSLERWTCGGTRRCTAERPYRCSDCGKDLSETSGLKRHQRLLSRQRPYPCPHCEHRSTQLNHLKKNHIASTHSGVFRERSCPHCEHRSTQLNHLKNHIASTHSGVYRERCGRDATDQDS</sequence>
<keyword evidence="2" id="KW-0479">Metal-binding</keyword>
<evidence type="ECO:0000256" key="1">
    <source>
        <dbReference type="ARBA" id="ARBA00004123"/>
    </source>
</evidence>
<dbReference type="SMART" id="SM00355">
    <property type="entry name" value="ZnF_C2H2"/>
    <property type="match status" value="4"/>
</dbReference>
<evidence type="ECO:0000256" key="5">
    <source>
        <dbReference type="ARBA" id="ARBA00022833"/>
    </source>
</evidence>
<evidence type="ECO:0000313" key="10">
    <source>
        <dbReference type="Proteomes" id="UP001054945"/>
    </source>
</evidence>
<dbReference type="Proteomes" id="UP001054945">
    <property type="component" value="Unassembled WGS sequence"/>
</dbReference>
<evidence type="ECO:0000256" key="2">
    <source>
        <dbReference type="ARBA" id="ARBA00022723"/>
    </source>
</evidence>
<dbReference type="GO" id="GO:0008270">
    <property type="term" value="F:zinc ion binding"/>
    <property type="evidence" value="ECO:0007669"/>
    <property type="project" value="UniProtKB-KW"/>
</dbReference>
<evidence type="ECO:0000256" key="3">
    <source>
        <dbReference type="ARBA" id="ARBA00022737"/>
    </source>
</evidence>
<gene>
    <name evidence="9" type="ORF">CEXT_339931</name>
</gene>
<feature type="domain" description="C2H2-type" evidence="8">
    <location>
        <begin position="135"/>
        <end position="162"/>
    </location>
</feature>
<dbReference type="GO" id="GO:0005634">
    <property type="term" value="C:nucleus"/>
    <property type="evidence" value="ECO:0007669"/>
    <property type="project" value="UniProtKB-SubCell"/>
</dbReference>
<evidence type="ECO:0000313" key="9">
    <source>
        <dbReference type="EMBL" id="GIX85258.1"/>
    </source>
</evidence>
<dbReference type="AlphaFoldDB" id="A0AAV4NKN7"/>
<dbReference type="GO" id="GO:0006357">
    <property type="term" value="P:regulation of transcription by RNA polymerase II"/>
    <property type="evidence" value="ECO:0007669"/>
    <property type="project" value="TreeGrafter"/>
</dbReference>
<dbReference type="InterPro" id="IPR036236">
    <property type="entry name" value="Znf_C2H2_sf"/>
</dbReference>
<keyword evidence="10" id="KW-1185">Reference proteome</keyword>
<protein>
    <recommendedName>
        <fullName evidence="8">C2H2-type domain-containing protein</fullName>
    </recommendedName>
</protein>
<keyword evidence="6" id="KW-0539">Nucleus</keyword>
<dbReference type="PROSITE" id="PS50157">
    <property type="entry name" value="ZINC_FINGER_C2H2_2"/>
    <property type="match status" value="2"/>
</dbReference>
<dbReference type="GO" id="GO:0003700">
    <property type="term" value="F:DNA-binding transcription factor activity"/>
    <property type="evidence" value="ECO:0007669"/>
    <property type="project" value="TreeGrafter"/>
</dbReference>
<dbReference type="InterPro" id="IPR013087">
    <property type="entry name" value="Znf_C2H2_type"/>
</dbReference>
<dbReference type="Pfam" id="PF00096">
    <property type="entry name" value="zf-C2H2"/>
    <property type="match status" value="1"/>
</dbReference>
<evidence type="ECO:0000259" key="8">
    <source>
        <dbReference type="PROSITE" id="PS50157"/>
    </source>
</evidence>
<dbReference type="PANTHER" id="PTHR24390:SF244">
    <property type="entry name" value="LD33778P-RELATED"/>
    <property type="match status" value="1"/>
</dbReference>
<reference evidence="9 10" key="1">
    <citation type="submission" date="2021-06" db="EMBL/GenBank/DDBJ databases">
        <title>Caerostris extrusa draft genome.</title>
        <authorList>
            <person name="Kono N."/>
            <person name="Arakawa K."/>
        </authorList>
    </citation>
    <scope>NUCLEOTIDE SEQUENCE [LARGE SCALE GENOMIC DNA]</scope>
</reference>